<name>A0A366CW74_9GAMM</name>
<dbReference type="Proteomes" id="UP000252086">
    <property type="component" value="Unassembled WGS sequence"/>
</dbReference>
<dbReference type="AlphaFoldDB" id="A0A366CW74"/>
<keyword evidence="3" id="KW-1185">Reference proteome</keyword>
<evidence type="ECO:0000256" key="1">
    <source>
        <dbReference type="SAM" id="MobiDB-lite"/>
    </source>
</evidence>
<feature type="compositionally biased region" description="Basic and acidic residues" evidence="1">
    <location>
        <begin position="1"/>
        <end position="13"/>
    </location>
</feature>
<organism evidence="2 3">
    <name type="scientific">Marinomonas aquiplantarum</name>
    <dbReference type="NCBI Taxonomy" id="491951"/>
    <lineage>
        <taxon>Bacteria</taxon>
        <taxon>Pseudomonadati</taxon>
        <taxon>Pseudomonadota</taxon>
        <taxon>Gammaproteobacteria</taxon>
        <taxon>Oceanospirillales</taxon>
        <taxon>Oceanospirillaceae</taxon>
        <taxon>Marinomonas</taxon>
    </lineage>
</organism>
<evidence type="ECO:0000313" key="2">
    <source>
        <dbReference type="EMBL" id="RBO81916.1"/>
    </source>
</evidence>
<comment type="caution">
    <text evidence="2">The sequence shown here is derived from an EMBL/GenBank/DDBJ whole genome shotgun (WGS) entry which is preliminary data.</text>
</comment>
<gene>
    <name evidence="2" type="ORF">DFP76_10759</name>
</gene>
<protein>
    <submittedName>
        <fullName evidence="2">Uncharacterized protein</fullName>
    </submittedName>
</protein>
<evidence type="ECO:0000313" key="3">
    <source>
        <dbReference type="Proteomes" id="UP000252086"/>
    </source>
</evidence>
<feature type="region of interest" description="Disordered" evidence="1">
    <location>
        <begin position="1"/>
        <end position="20"/>
    </location>
</feature>
<sequence length="170" mass="18889">MVRVVRDKNDHNPPAKPATHFHLGNAFGGDLSGNAIDQYISATQIRIRTLETMNLPAGSLRRPGEIQSGGLFPTRVGSSLYHQLNHHIKNYMQGISDHPANRADTSPGTKFQTQLSPNALNNWRPQHAHMTSRPEEHKDHRSIHHHPAPNHHLALASGLHPHSMSNHTPS</sequence>
<dbReference type="EMBL" id="QNRF01000007">
    <property type="protein sequence ID" value="RBO81916.1"/>
    <property type="molecule type" value="Genomic_DNA"/>
</dbReference>
<accession>A0A366CW74</accession>
<reference evidence="2 3" key="1">
    <citation type="submission" date="2018-06" db="EMBL/GenBank/DDBJ databases">
        <title>Genomic Encyclopedia of Type Strains, Phase III (KMG-III): the genomes of soil and plant-associated and newly described type strains.</title>
        <authorList>
            <person name="Whitman W."/>
        </authorList>
    </citation>
    <scope>NUCLEOTIDE SEQUENCE [LARGE SCALE GENOMIC DNA]</scope>
    <source>
        <strain evidence="2 3">CECT 7732</strain>
    </source>
</reference>
<proteinExistence type="predicted"/>
<feature type="compositionally biased region" description="Basic residues" evidence="1">
    <location>
        <begin position="140"/>
        <end position="149"/>
    </location>
</feature>
<feature type="region of interest" description="Disordered" evidence="1">
    <location>
        <begin position="124"/>
        <end position="170"/>
    </location>
</feature>